<dbReference type="Proteomes" id="UP001239111">
    <property type="component" value="Chromosome 1"/>
</dbReference>
<keyword evidence="2" id="KW-1185">Reference proteome</keyword>
<organism evidence="1 2">
    <name type="scientific">Eretmocerus hayati</name>
    <dbReference type="NCBI Taxonomy" id="131215"/>
    <lineage>
        <taxon>Eukaryota</taxon>
        <taxon>Metazoa</taxon>
        <taxon>Ecdysozoa</taxon>
        <taxon>Arthropoda</taxon>
        <taxon>Hexapoda</taxon>
        <taxon>Insecta</taxon>
        <taxon>Pterygota</taxon>
        <taxon>Neoptera</taxon>
        <taxon>Endopterygota</taxon>
        <taxon>Hymenoptera</taxon>
        <taxon>Apocrita</taxon>
        <taxon>Proctotrupomorpha</taxon>
        <taxon>Chalcidoidea</taxon>
        <taxon>Aphelinidae</taxon>
        <taxon>Aphelininae</taxon>
        <taxon>Eretmocerus</taxon>
    </lineage>
</organism>
<comment type="caution">
    <text evidence="1">The sequence shown here is derived from an EMBL/GenBank/DDBJ whole genome shotgun (WGS) entry which is preliminary data.</text>
</comment>
<evidence type="ECO:0000313" key="2">
    <source>
        <dbReference type="Proteomes" id="UP001239111"/>
    </source>
</evidence>
<evidence type="ECO:0000313" key="1">
    <source>
        <dbReference type="EMBL" id="KAJ8688168.1"/>
    </source>
</evidence>
<gene>
    <name evidence="1" type="ORF">QAD02_023963</name>
</gene>
<protein>
    <submittedName>
        <fullName evidence="1">Uncharacterized protein</fullName>
    </submittedName>
</protein>
<accession>A0ACC2PYZ4</accession>
<dbReference type="EMBL" id="CM056741">
    <property type="protein sequence ID" value="KAJ8688168.1"/>
    <property type="molecule type" value="Genomic_DNA"/>
</dbReference>
<sequence length="425" mass="47739">MSKVLFLLSLLSLACATHVTWTTPKPSQKPNLVTEFEWKYFDYDWLSPHMKDYYIKQGLYNPKAILSIDVDRSADGRTFLTTIRDTGVPASVNTISSKRGKSGPLLTPYPDWSWYGGVKSCNRHRIVSAFRVAIDTCNRLWVLDTGYIGLTYTCPAQLLAFDLENDQLVYETVIPPDVAPNSGEINLLTTPVVQIGETCEQITVYIADNKHSALLVWDSVSGNTKRIKGRVFGPEKKYTNITVDGAHFSSNDGILGMALTPPEHSNENPELYFTSLASRSIRAINTQDLYEYNGNGTLKLSKNGIDYLPSQAIAIAFSSKGTLFYSLTKEIGIGCWNLEEPFEAKYFKTALQDKNRLQWTSGLKVIECQRDECDSSSSHTPGESKEYLLMTSNRFQKYMTGTQNLNETNFRVLSIQIEDIQSCPQ</sequence>
<reference evidence="1" key="1">
    <citation type="submission" date="2023-04" db="EMBL/GenBank/DDBJ databases">
        <title>A chromosome-level genome assembly of the parasitoid wasp Eretmocerus hayati.</title>
        <authorList>
            <person name="Zhong Y."/>
            <person name="Liu S."/>
            <person name="Liu Y."/>
        </authorList>
    </citation>
    <scope>NUCLEOTIDE SEQUENCE</scope>
    <source>
        <strain evidence="1">ZJU_SS_LIU_2023</strain>
    </source>
</reference>
<proteinExistence type="predicted"/>
<name>A0ACC2PYZ4_9HYME</name>